<dbReference type="Pfam" id="PF13602">
    <property type="entry name" value="ADH_zinc_N_2"/>
    <property type="match status" value="1"/>
</dbReference>
<dbReference type="SMART" id="SM00829">
    <property type="entry name" value="PKS_ER"/>
    <property type="match status" value="1"/>
</dbReference>
<reference evidence="2" key="1">
    <citation type="submission" date="2019-03" db="EMBL/GenBank/DDBJ databases">
        <title>Long read genome sequence of the mycoparasitic Pythium oligandrum ATCC 38472 isolated from sugarbeet rhizosphere.</title>
        <authorList>
            <person name="Gaulin E."/>
        </authorList>
    </citation>
    <scope>NUCLEOTIDE SEQUENCE</scope>
    <source>
        <strain evidence="2">ATCC 38472_TT</strain>
    </source>
</reference>
<dbReference type="Pfam" id="PF08240">
    <property type="entry name" value="ADH_N"/>
    <property type="match status" value="1"/>
</dbReference>
<accession>A0A8K1F9M1</accession>
<dbReference type="GO" id="GO:0016491">
    <property type="term" value="F:oxidoreductase activity"/>
    <property type="evidence" value="ECO:0007669"/>
    <property type="project" value="InterPro"/>
</dbReference>
<dbReference type="Proteomes" id="UP000794436">
    <property type="component" value="Unassembled WGS sequence"/>
</dbReference>
<dbReference type="InterPro" id="IPR013154">
    <property type="entry name" value="ADH-like_N"/>
</dbReference>
<dbReference type="OrthoDB" id="3509362at2759"/>
<dbReference type="InterPro" id="IPR011032">
    <property type="entry name" value="GroES-like_sf"/>
</dbReference>
<dbReference type="CDD" id="cd08267">
    <property type="entry name" value="MDR1"/>
    <property type="match status" value="1"/>
</dbReference>
<dbReference type="SUPFAM" id="SSF51735">
    <property type="entry name" value="NAD(P)-binding Rossmann-fold domains"/>
    <property type="match status" value="1"/>
</dbReference>
<dbReference type="Gene3D" id="3.90.180.10">
    <property type="entry name" value="Medium-chain alcohol dehydrogenases, catalytic domain"/>
    <property type="match status" value="1"/>
</dbReference>
<keyword evidence="3" id="KW-1185">Reference proteome</keyword>
<dbReference type="PANTHER" id="PTHR11695">
    <property type="entry name" value="ALCOHOL DEHYDROGENASE RELATED"/>
    <property type="match status" value="1"/>
</dbReference>
<dbReference type="InterPro" id="IPR050700">
    <property type="entry name" value="YIM1/Zinc_Alcohol_DH_Fams"/>
</dbReference>
<name>A0A8K1F9M1_PYTOL</name>
<evidence type="ECO:0000259" key="1">
    <source>
        <dbReference type="SMART" id="SM00829"/>
    </source>
</evidence>
<dbReference type="AlphaFoldDB" id="A0A8K1F9M1"/>
<feature type="domain" description="Enoyl reductase (ER)" evidence="1">
    <location>
        <begin position="23"/>
        <end position="321"/>
    </location>
</feature>
<dbReference type="InterPro" id="IPR036291">
    <property type="entry name" value="NAD(P)-bd_dom_sf"/>
</dbReference>
<dbReference type="PANTHER" id="PTHR11695:SF294">
    <property type="entry name" value="RETICULON-4-INTERACTING PROTEIN 1, MITOCHONDRIAL"/>
    <property type="match status" value="1"/>
</dbReference>
<comment type="caution">
    <text evidence="2">The sequence shown here is derived from an EMBL/GenBank/DDBJ whole genome shotgun (WGS) entry which is preliminary data.</text>
</comment>
<gene>
    <name evidence="2" type="ORF">Poli38472_013256</name>
</gene>
<evidence type="ECO:0000313" key="2">
    <source>
        <dbReference type="EMBL" id="TMW55365.1"/>
    </source>
</evidence>
<protein>
    <recommendedName>
        <fullName evidence="1">Enoyl reductase (ER) domain-containing protein</fullName>
    </recommendedName>
</protein>
<organism evidence="2 3">
    <name type="scientific">Pythium oligandrum</name>
    <name type="common">Mycoparasitic fungus</name>
    <dbReference type="NCBI Taxonomy" id="41045"/>
    <lineage>
        <taxon>Eukaryota</taxon>
        <taxon>Sar</taxon>
        <taxon>Stramenopiles</taxon>
        <taxon>Oomycota</taxon>
        <taxon>Peronosporomycetes</taxon>
        <taxon>Pythiales</taxon>
        <taxon>Pythiaceae</taxon>
        <taxon>Pythium</taxon>
    </lineage>
</organism>
<dbReference type="InterPro" id="IPR020843">
    <property type="entry name" value="ER"/>
</dbReference>
<dbReference type="SUPFAM" id="SSF50129">
    <property type="entry name" value="GroES-like"/>
    <property type="match status" value="1"/>
</dbReference>
<dbReference type="EMBL" id="SPLM01000148">
    <property type="protein sequence ID" value="TMW55365.1"/>
    <property type="molecule type" value="Genomic_DNA"/>
</dbReference>
<evidence type="ECO:0000313" key="3">
    <source>
        <dbReference type="Proteomes" id="UP000794436"/>
    </source>
</evidence>
<sequence>MTLPSTFRGYVYESFGDYQEVIKFRSDLTHKPLASNQVRVRVHSAALNPGEYKVIEYGARMLPTPPTPEEPFGIGFDFAGTLVEVGQDVNDLTVGDEVYGMVDLDMGSFAEYLVVGAESVAFKPHKVSFDHAAGVPIAGLTSYQAFTKHARFQSGQRVLILAGSSATGLFGIQMAKVLGASFAAVTASARNHELVKSYGADLAIDYTTEKWADVLEPNSIDFIYSCGVEPNAWNENAKRVLKKNTGVFVTIDLADPPLVSPVGATFILMRAVGSKADLTSLAELMDAGKIVTPIDSVHPFENLLEAVKKLKSNRARGKIILQIASA</sequence>
<proteinExistence type="predicted"/>
<dbReference type="Gene3D" id="3.40.50.720">
    <property type="entry name" value="NAD(P)-binding Rossmann-like Domain"/>
    <property type="match status" value="1"/>
</dbReference>